<dbReference type="AlphaFoldDB" id="A0A8H7E0V6"/>
<keyword evidence="2" id="KW-1185">Reference proteome</keyword>
<evidence type="ECO:0000313" key="2">
    <source>
        <dbReference type="Proteomes" id="UP000606974"/>
    </source>
</evidence>
<proteinExistence type="predicted"/>
<gene>
    <name evidence="1" type="ORF">GJ744_001059</name>
</gene>
<dbReference type="EMBL" id="JAACFV010000113">
    <property type="protein sequence ID" value="KAF7505272.1"/>
    <property type="molecule type" value="Genomic_DNA"/>
</dbReference>
<accession>A0A8H7E0V6</accession>
<dbReference type="OrthoDB" id="10616613at2759"/>
<dbReference type="Proteomes" id="UP000606974">
    <property type="component" value="Unassembled WGS sequence"/>
</dbReference>
<name>A0A8H7E0V6_9EURO</name>
<reference evidence="1" key="1">
    <citation type="submission" date="2020-02" db="EMBL/GenBank/DDBJ databases">
        <authorList>
            <person name="Palmer J.M."/>
        </authorList>
    </citation>
    <scope>NUCLEOTIDE SEQUENCE</scope>
    <source>
        <strain evidence="1">EPUS1.4</strain>
        <tissue evidence="1">Thallus</tissue>
    </source>
</reference>
<comment type="caution">
    <text evidence="1">The sequence shown here is derived from an EMBL/GenBank/DDBJ whole genome shotgun (WGS) entry which is preliminary data.</text>
</comment>
<protein>
    <submittedName>
        <fullName evidence="1">Uncharacterized protein</fullName>
    </submittedName>
</protein>
<sequence>MMKTCIKPLRFCSGRKETSPLIPRLRKENDDWCVQKLRSEDENGMPYHLEAKMDTGADANLISLEAAEAYRLLIEEVEGPETAFKVGSSESTGIDGIVRLYYSADNPNTDYTGNFYVKVDLPHDIILGMPF</sequence>
<dbReference type="CDD" id="cd00303">
    <property type="entry name" value="retropepsin_like"/>
    <property type="match status" value="1"/>
</dbReference>
<dbReference type="InterPro" id="IPR021109">
    <property type="entry name" value="Peptidase_aspartic_dom_sf"/>
</dbReference>
<dbReference type="Gene3D" id="2.40.70.10">
    <property type="entry name" value="Acid Proteases"/>
    <property type="match status" value="1"/>
</dbReference>
<evidence type="ECO:0000313" key="1">
    <source>
        <dbReference type="EMBL" id="KAF7505272.1"/>
    </source>
</evidence>
<organism evidence="1 2">
    <name type="scientific">Endocarpon pusillum</name>
    <dbReference type="NCBI Taxonomy" id="364733"/>
    <lineage>
        <taxon>Eukaryota</taxon>
        <taxon>Fungi</taxon>
        <taxon>Dikarya</taxon>
        <taxon>Ascomycota</taxon>
        <taxon>Pezizomycotina</taxon>
        <taxon>Eurotiomycetes</taxon>
        <taxon>Chaetothyriomycetidae</taxon>
        <taxon>Verrucariales</taxon>
        <taxon>Verrucariaceae</taxon>
        <taxon>Endocarpon</taxon>
    </lineage>
</organism>